<dbReference type="SMART" id="SM00066">
    <property type="entry name" value="GAL4"/>
    <property type="match status" value="1"/>
</dbReference>
<dbReference type="PROSITE" id="PS50048">
    <property type="entry name" value="ZN2_CY6_FUNGAL_2"/>
    <property type="match status" value="1"/>
</dbReference>
<dbReference type="Gene3D" id="4.10.240.10">
    <property type="entry name" value="Zn(2)-C6 fungal-type DNA-binding domain"/>
    <property type="match status" value="1"/>
</dbReference>
<proteinExistence type="predicted"/>
<dbReference type="PANTHER" id="PTHR46910">
    <property type="entry name" value="TRANSCRIPTION FACTOR PDR1"/>
    <property type="match status" value="1"/>
</dbReference>
<dbReference type="Proteomes" id="UP001302126">
    <property type="component" value="Unassembled WGS sequence"/>
</dbReference>
<sequence>MEEPDNPSESPDLGSGSTKRACDQCRHRKIRCDKETPTCSNCRIANRQCSSTGLGFKPKEPRQRVLITHQYERKIDGLDARLGAIERMLHSLTLSINNSNNSCNASTSPSQGITETLAAAFSFAPVAPPPIVGSSPDTGDGADALYGPDDGNDDDSVFEGHSSLRSQTVFAGEFLESAVAQTPFQSLDPQMQSALSSLQQIVGMQNRESSRESRLSHAKPLPKGGIRDLPMPPSQVVVGVLRELKEFPPASLTTILSLTAVENFGERCRKVYFAIEDYSIMFFGTVNATLYFLFRERAAFAEGTKQTQLLECMAVCRDNFETVLANLPLLMPTRRESIEVLLIGSMYSIETGKYSLARDLNTSAAMMCQNLGYHKLKTPSTPEHEEKALVFWLSYLLDKALSLRAGRASVIQDYDVTVPMKLGDSVNVPNMMWRLIMDQWIVHAHFMGKAYDKLYSPVALTLSPEQRAENARELIQVVENLADKADPIIKHTRQKVQQAGSDANTLYSMDLAILGDDLIFWSALTLIHRAIPPPPGSGSNFSPDCIQAARKAFEAHEKCMEMAGDHLYAKAGYLNWNVIYIPFIPIIVLFCHIVETSDRDDLKRLSDFVDGLLPVCPVSEAIDKLYRISQVLLNVANLCIKTRSQGATNQNMSMVGNDVDMYLNQLGFMPQYHAHPGSTAAGYGNSGGNASADLNADQAAQLGNWFSGNTHILGLLDEDLSGFDPNTGFGGTL</sequence>
<dbReference type="AlphaFoldDB" id="A0AAN6WPY1"/>
<dbReference type="InterPro" id="IPR001138">
    <property type="entry name" value="Zn2Cys6_DnaBD"/>
</dbReference>
<name>A0AAN6WPY1_9PEZI</name>
<keyword evidence="4" id="KW-1133">Transmembrane helix</keyword>
<dbReference type="SMART" id="SM00906">
    <property type="entry name" value="Fungal_trans"/>
    <property type="match status" value="1"/>
</dbReference>
<evidence type="ECO:0000313" key="6">
    <source>
        <dbReference type="EMBL" id="KAK4185955.1"/>
    </source>
</evidence>
<evidence type="ECO:0000256" key="2">
    <source>
        <dbReference type="ARBA" id="ARBA00023242"/>
    </source>
</evidence>
<dbReference type="InterPro" id="IPR007219">
    <property type="entry name" value="XnlR_reg_dom"/>
</dbReference>
<dbReference type="CDD" id="cd00067">
    <property type="entry name" value="GAL4"/>
    <property type="match status" value="1"/>
</dbReference>
<dbReference type="GO" id="GO:0008270">
    <property type="term" value="F:zinc ion binding"/>
    <property type="evidence" value="ECO:0007669"/>
    <property type="project" value="InterPro"/>
</dbReference>
<reference evidence="6" key="1">
    <citation type="journal article" date="2023" name="Mol. Phylogenet. Evol.">
        <title>Genome-scale phylogeny and comparative genomics of the fungal order Sordariales.</title>
        <authorList>
            <person name="Hensen N."/>
            <person name="Bonometti L."/>
            <person name="Westerberg I."/>
            <person name="Brannstrom I.O."/>
            <person name="Guillou S."/>
            <person name="Cros-Aarteil S."/>
            <person name="Calhoun S."/>
            <person name="Haridas S."/>
            <person name="Kuo A."/>
            <person name="Mondo S."/>
            <person name="Pangilinan J."/>
            <person name="Riley R."/>
            <person name="LaButti K."/>
            <person name="Andreopoulos B."/>
            <person name="Lipzen A."/>
            <person name="Chen C."/>
            <person name="Yan M."/>
            <person name="Daum C."/>
            <person name="Ng V."/>
            <person name="Clum A."/>
            <person name="Steindorff A."/>
            <person name="Ohm R.A."/>
            <person name="Martin F."/>
            <person name="Silar P."/>
            <person name="Natvig D.O."/>
            <person name="Lalanne C."/>
            <person name="Gautier V."/>
            <person name="Ament-Velasquez S.L."/>
            <person name="Kruys A."/>
            <person name="Hutchinson M.I."/>
            <person name="Powell A.J."/>
            <person name="Barry K."/>
            <person name="Miller A.N."/>
            <person name="Grigoriev I.V."/>
            <person name="Debuchy R."/>
            <person name="Gladieux P."/>
            <person name="Hiltunen Thoren M."/>
            <person name="Johannesson H."/>
        </authorList>
    </citation>
    <scope>NUCLEOTIDE SEQUENCE</scope>
    <source>
        <strain evidence="6">PSN309</strain>
    </source>
</reference>
<reference evidence="6" key="2">
    <citation type="submission" date="2023-05" db="EMBL/GenBank/DDBJ databases">
        <authorList>
            <consortium name="Lawrence Berkeley National Laboratory"/>
            <person name="Steindorff A."/>
            <person name="Hensen N."/>
            <person name="Bonometti L."/>
            <person name="Westerberg I."/>
            <person name="Brannstrom I.O."/>
            <person name="Guillou S."/>
            <person name="Cros-Aarteil S."/>
            <person name="Calhoun S."/>
            <person name="Haridas S."/>
            <person name="Kuo A."/>
            <person name="Mondo S."/>
            <person name="Pangilinan J."/>
            <person name="Riley R."/>
            <person name="Labutti K."/>
            <person name="Andreopoulos B."/>
            <person name="Lipzen A."/>
            <person name="Chen C."/>
            <person name="Yanf M."/>
            <person name="Daum C."/>
            <person name="Ng V."/>
            <person name="Clum A."/>
            <person name="Ohm R."/>
            <person name="Martin F."/>
            <person name="Silar P."/>
            <person name="Natvig D."/>
            <person name="Lalanne C."/>
            <person name="Gautier V."/>
            <person name="Ament-Velasquez S.L."/>
            <person name="Kruys A."/>
            <person name="Hutchinson M.I."/>
            <person name="Powell A.J."/>
            <person name="Barry K."/>
            <person name="Miller A.N."/>
            <person name="Grigoriev I.V."/>
            <person name="Debuchy R."/>
            <person name="Gladieux P."/>
            <person name="Thoren M.H."/>
            <person name="Johannesson H."/>
        </authorList>
    </citation>
    <scope>NUCLEOTIDE SEQUENCE</scope>
    <source>
        <strain evidence="6">PSN309</strain>
    </source>
</reference>
<feature type="region of interest" description="Disordered" evidence="3">
    <location>
        <begin position="129"/>
        <end position="160"/>
    </location>
</feature>
<feature type="transmembrane region" description="Helical" evidence="4">
    <location>
        <begin position="573"/>
        <end position="594"/>
    </location>
</feature>
<keyword evidence="4" id="KW-0472">Membrane</keyword>
<evidence type="ECO:0000256" key="3">
    <source>
        <dbReference type="SAM" id="MobiDB-lite"/>
    </source>
</evidence>
<feature type="region of interest" description="Disordered" evidence="3">
    <location>
        <begin position="202"/>
        <end position="228"/>
    </location>
</feature>
<dbReference type="PROSITE" id="PS00463">
    <property type="entry name" value="ZN2_CY6_FUNGAL_1"/>
    <property type="match status" value="1"/>
</dbReference>
<dbReference type="CDD" id="cd12148">
    <property type="entry name" value="fungal_TF_MHR"/>
    <property type="match status" value="1"/>
</dbReference>
<evidence type="ECO:0000259" key="5">
    <source>
        <dbReference type="PROSITE" id="PS50048"/>
    </source>
</evidence>
<dbReference type="SUPFAM" id="SSF57701">
    <property type="entry name" value="Zn2/Cys6 DNA-binding domain"/>
    <property type="match status" value="1"/>
</dbReference>
<evidence type="ECO:0000256" key="4">
    <source>
        <dbReference type="SAM" id="Phobius"/>
    </source>
</evidence>
<evidence type="ECO:0000256" key="1">
    <source>
        <dbReference type="ARBA" id="ARBA00022723"/>
    </source>
</evidence>
<dbReference type="Pfam" id="PF00172">
    <property type="entry name" value="Zn_clus"/>
    <property type="match status" value="1"/>
</dbReference>
<dbReference type="EMBL" id="MU864435">
    <property type="protein sequence ID" value="KAK4185955.1"/>
    <property type="molecule type" value="Genomic_DNA"/>
</dbReference>
<organism evidence="6 7">
    <name type="scientific">Podospora australis</name>
    <dbReference type="NCBI Taxonomy" id="1536484"/>
    <lineage>
        <taxon>Eukaryota</taxon>
        <taxon>Fungi</taxon>
        <taxon>Dikarya</taxon>
        <taxon>Ascomycota</taxon>
        <taxon>Pezizomycotina</taxon>
        <taxon>Sordariomycetes</taxon>
        <taxon>Sordariomycetidae</taxon>
        <taxon>Sordariales</taxon>
        <taxon>Podosporaceae</taxon>
        <taxon>Podospora</taxon>
    </lineage>
</organism>
<keyword evidence="2" id="KW-0539">Nucleus</keyword>
<protein>
    <recommendedName>
        <fullName evidence="5">Zn(2)-C6 fungal-type domain-containing protein</fullName>
    </recommendedName>
</protein>
<dbReference type="InterPro" id="IPR036864">
    <property type="entry name" value="Zn2-C6_fun-type_DNA-bd_sf"/>
</dbReference>
<keyword evidence="1" id="KW-0479">Metal-binding</keyword>
<feature type="region of interest" description="Disordered" evidence="3">
    <location>
        <begin position="1"/>
        <end position="22"/>
    </location>
</feature>
<dbReference type="GO" id="GO:0000981">
    <property type="term" value="F:DNA-binding transcription factor activity, RNA polymerase II-specific"/>
    <property type="evidence" value="ECO:0007669"/>
    <property type="project" value="InterPro"/>
</dbReference>
<accession>A0AAN6WPY1</accession>
<dbReference type="PANTHER" id="PTHR46910:SF5">
    <property type="entry name" value="ZN(II)2CYS6 TRANSCRIPTION FACTOR (EUROFUNG)"/>
    <property type="match status" value="1"/>
</dbReference>
<evidence type="ECO:0000313" key="7">
    <source>
        <dbReference type="Proteomes" id="UP001302126"/>
    </source>
</evidence>
<feature type="domain" description="Zn(2)-C6 fungal-type" evidence="5">
    <location>
        <begin position="21"/>
        <end position="51"/>
    </location>
</feature>
<keyword evidence="7" id="KW-1185">Reference proteome</keyword>
<keyword evidence="4" id="KW-0812">Transmembrane</keyword>
<dbReference type="GO" id="GO:0003677">
    <property type="term" value="F:DNA binding"/>
    <property type="evidence" value="ECO:0007669"/>
    <property type="project" value="InterPro"/>
</dbReference>
<dbReference type="Pfam" id="PF04082">
    <property type="entry name" value="Fungal_trans"/>
    <property type="match status" value="1"/>
</dbReference>
<dbReference type="GO" id="GO:0006351">
    <property type="term" value="P:DNA-templated transcription"/>
    <property type="evidence" value="ECO:0007669"/>
    <property type="project" value="InterPro"/>
</dbReference>
<gene>
    <name evidence="6" type="ORF">QBC35DRAFT_502472</name>
</gene>
<dbReference type="InterPro" id="IPR050987">
    <property type="entry name" value="AtrR-like"/>
</dbReference>
<comment type="caution">
    <text evidence="6">The sequence shown here is derived from an EMBL/GenBank/DDBJ whole genome shotgun (WGS) entry which is preliminary data.</text>
</comment>